<protein>
    <submittedName>
        <fullName evidence="3">DUF3597 domain-containing protein</fullName>
    </submittedName>
</protein>
<evidence type="ECO:0000313" key="3">
    <source>
        <dbReference type="EMBL" id="MDO9713335.1"/>
    </source>
</evidence>
<gene>
    <name evidence="3" type="ORF">Q7A36_33715</name>
</gene>
<comment type="caution">
    <text evidence="3">The sequence shown here is derived from an EMBL/GenBank/DDBJ whole genome shotgun (WGS) entry which is preliminary data.</text>
</comment>
<dbReference type="RefSeq" id="WP_305108192.1">
    <property type="nucleotide sequence ID" value="NZ_JAUTWS010000082.1"/>
</dbReference>
<dbReference type="Pfam" id="PF12200">
    <property type="entry name" value="DUF3597"/>
    <property type="match status" value="1"/>
</dbReference>
<dbReference type="SUPFAM" id="SSF158634">
    <property type="entry name" value="RPA2825-like"/>
    <property type="match status" value="1"/>
</dbReference>
<proteinExistence type="predicted"/>
<reference evidence="3 4" key="1">
    <citation type="submission" date="2023-08" db="EMBL/GenBank/DDBJ databases">
        <title>The draft genome sequence of Paracraurococcus sp. LOR1-02.</title>
        <authorList>
            <person name="Kingkaew E."/>
            <person name="Tanasupawat S."/>
        </authorList>
    </citation>
    <scope>NUCLEOTIDE SEQUENCE [LARGE SCALE GENOMIC DNA]</scope>
    <source>
        <strain evidence="3 4">LOR1-02</strain>
    </source>
</reference>
<feature type="compositionally biased region" description="Low complexity" evidence="1">
    <location>
        <begin position="20"/>
        <end position="33"/>
    </location>
</feature>
<sequence length="139" mass="14535">MSIFGDILARITGHAQAAQPGATPAAEAAAQGGSPPPPAAHDDAATAGQPAPIGNVDVAAILNGLAAKSAQRLDWQHSIVDLMKLLGLDSSLESRKALAQELHYEGGTSDTAMMNVWLHRQVMQKLAENGGRVPEELRR</sequence>
<accession>A0ABT9EAU8</accession>
<dbReference type="Proteomes" id="UP001243009">
    <property type="component" value="Unassembled WGS sequence"/>
</dbReference>
<organism evidence="3 4">
    <name type="scientific">Paracraurococcus lichenis</name>
    <dbReference type="NCBI Taxonomy" id="3064888"/>
    <lineage>
        <taxon>Bacteria</taxon>
        <taxon>Pseudomonadati</taxon>
        <taxon>Pseudomonadota</taxon>
        <taxon>Alphaproteobacteria</taxon>
        <taxon>Acetobacterales</taxon>
        <taxon>Roseomonadaceae</taxon>
        <taxon>Paracraurococcus</taxon>
    </lineage>
</organism>
<feature type="domain" description="DUF3597" evidence="2">
    <location>
        <begin position="3"/>
        <end position="134"/>
    </location>
</feature>
<dbReference type="InterPro" id="IPR022016">
    <property type="entry name" value="DUF3597"/>
</dbReference>
<evidence type="ECO:0000256" key="1">
    <source>
        <dbReference type="SAM" id="MobiDB-lite"/>
    </source>
</evidence>
<dbReference type="EMBL" id="JAUTWS010000082">
    <property type="protein sequence ID" value="MDO9713335.1"/>
    <property type="molecule type" value="Genomic_DNA"/>
</dbReference>
<name>A0ABT9EAU8_9PROT</name>
<evidence type="ECO:0000313" key="4">
    <source>
        <dbReference type="Proteomes" id="UP001243009"/>
    </source>
</evidence>
<keyword evidence="4" id="KW-1185">Reference proteome</keyword>
<evidence type="ECO:0000259" key="2">
    <source>
        <dbReference type="Pfam" id="PF12200"/>
    </source>
</evidence>
<feature type="region of interest" description="Disordered" evidence="1">
    <location>
        <begin position="20"/>
        <end position="51"/>
    </location>
</feature>